<organism evidence="2 3">
    <name type="scientific">Aspergillus coremiiformis</name>
    <dbReference type="NCBI Taxonomy" id="138285"/>
    <lineage>
        <taxon>Eukaryota</taxon>
        <taxon>Fungi</taxon>
        <taxon>Dikarya</taxon>
        <taxon>Ascomycota</taxon>
        <taxon>Pezizomycotina</taxon>
        <taxon>Eurotiomycetes</taxon>
        <taxon>Eurotiomycetidae</taxon>
        <taxon>Eurotiales</taxon>
        <taxon>Aspergillaceae</taxon>
        <taxon>Aspergillus</taxon>
        <taxon>Aspergillus subgen. Circumdati</taxon>
    </lineage>
</organism>
<dbReference type="AlphaFoldDB" id="A0A5N6Z7Y8"/>
<evidence type="ECO:0000313" key="3">
    <source>
        <dbReference type="Proteomes" id="UP000327118"/>
    </source>
</evidence>
<evidence type="ECO:0000256" key="1">
    <source>
        <dbReference type="SAM" id="Phobius"/>
    </source>
</evidence>
<protein>
    <submittedName>
        <fullName evidence="2">Uncharacterized protein</fullName>
    </submittedName>
</protein>
<keyword evidence="1" id="KW-1133">Transmembrane helix</keyword>
<evidence type="ECO:0000313" key="2">
    <source>
        <dbReference type="EMBL" id="KAE8353735.1"/>
    </source>
</evidence>
<keyword evidence="1" id="KW-0812">Transmembrane</keyword>
<dbReference type="EMBL" id="ML739089">
    <property type="protein sequence ID" value="KAE8353735.1"/>
    <property type="molecule type" value="Genomic_DNA"/>
</dbReference>
<keyword evidence="1" id="KW-0472">Membrane</keyword>
<name>A0A5N6Z7Y8_9EURO</name>
<feature type="transmembrane region" description="Helical" evidence="1">
    <location>
        <begin position="58"/>
        <end position="75"/>
    </location>
</feature>
<keyword evidence="3" id="KW-1185">Reference proteome</keyword>
<feature type="transmembrane region" description="Helical" evidence="1">
    <location>
        <begin position="80"/>
        <end position="98"/>
    </location>
</feature>
<sequence>MERDWVHNSTSKYRDQTRLDHTIEFDMSVLIPFQAYAHRFPGTGEENFWHTGVDPVDTWFQSTLCLLLFCFYWWCLRRNWGYGFCLICVEPSWLIFFADRFMVLVDSHGSVLSSSSSSLLSF</sequence>
<dbReference type="Proteomes" id="UP000327118">
    <property type="component" value="Unassembled WGS sequence"/>
</dbReference>
<proteinExistence type="predicted"/>
<gene>
    <name evidence="2" type="ORF">BDV28DRAFT_100517</name>
</gene>
<accession>A0A5N6Z7Y8</accession>
<reference evidence="3" key="1">
    <citation type="submission" date="2019-04" db="EMBL/GenBank/DDBJ databases">
        <title>Friends and foes A comparative genomics studyof 23 Aspergillus species from section Flavi.</title>
        <authorList>
            <consortium name="DOE Joint Genome Institute"/>
            <person name="Kjaerbolling I."/>
            <person name="Vesth T."/>
            <person name="Frisvad J.C."/>
            <person name="Nybo J.L."/>
            <person name="Theobald S."/>
            <person name="Kildgaard S."/>
            <person name="Isbrandt T."/>
            <person name="Kuo A."/>
            <person name="Sato A."/>
            <person name="Lyhne E.K."/>
            <person name="Kogle M.E."/>
            <person name="Wiebenga A."/>
            <person name="Kun R.S."/>
            <person name="Lubbers R.J."/>
            <person name="Makela M.R."/>
            <person name="Barry K."/>
            <person name="Chovatia M."/>
            <person name="Clum A."/>
            <person name="Daum C."/>
            <person name="Haridas S."/>
            <person name="He G."/>
            <person name="LaButti K."/>
            <person name="Lipzen A."/>
            <person name="Mondo S."/>
            <person name="Riley R."/>
            <person name="Salamov A."/>
            <person name="Simmons B.A."/>
            <person name="Magnuson J.K."/>
            <person name="Henrissat B."/>
            <person name="Mortensen U.H."/>
            <person name="Larsen T.O."/>
            <person name="Devries R.P."/>
            <person name="Grigoriev I.V."/>
            <person name="Machida M."/>
            <person name="Baker S.E."/>
            <person name="Andersen M.R."/>
        </authorList>
    </citation>
    <scope>NUCLEOTIDE SEQUENCE [LARGE SCALE GENOMIC DNA]</scope>
    <source>
        <strain evidence="3">CBS 553.77</strain>
    </source>
</reference>